<evidence type="ECO:0000313" key="2">
    <source>
        <dbReference type="EMBL" id="ELU00832.1"/>
    </source>
</evidence>
<feature type="compositionally biased region" description="Basic and acidic residues" evidence="1">
    <location>
        <begin position="1"/>
        <end position="20"/>
    </location>
</feature>
<name>R7UC39_CAPTE</name>
<dbReference type="HOGENOM" id="CLU_1066514_0_0_1"/>
<evidence type="ECO:0000313" key="4">
    <source>
        <dbReference type="Proteomes" id="UP000014760"/>
    </source>
</evidence>
<evidence type="ECO:0000256" key="1">
    <source>
        <dbReference type="SAM" id="MobiDB-lite"/>
    </source>
</evidence>
<dbReference type="EnsemblMetazoa" id="CapteT194665">
    <property type="protein sequence ID" value="CapteP194665"/>
    <property type="gene ID" value="CapteG194665"/>
</dbReference>
<gene>
    <name evidence="2" type="ORF">CAPTEDRAFT_194665</name>
</gene>
<proteinExistence type="predicted"/>
<dbReference type="AlphaFoldDB" id="R7UC39"/>
<protein>
    <submittedName>
        <fullName evidence="2 3">Uncharacterized protein</fullName>
    </submittedName>
</protein>
<sequence>MSTSEQRGEKMGELTKEKATQGRQRIRVPRYDTSTCQNGQTEGEIEDNERTFSKGFNADRQKCRRTNLAKCRANNWDGGADHLSHSTNGQMPIRADHLRHKRTSLLFTKRKRMRGALWLTFLLFQDEKHVHLPVNTQDASITSAVKERAAKKAHAIKFEAFTRENSDMPFPVKRKVFDAALTSTILYSCETWLCRAALNVASYVYAACVKTLFGFSRFAAHAGLAAFFAFQQRPVSGEMRDMGATWGRKSGSEYWCNSREL</sequence>
<dbReference type="EMBL" id="AMQN01025936">
    <property type="status" value="NOT_ANNOTATED_CDS"/>
    <property type="molecule type" value="Genomic_DNA"/>
</dbReference>
<feature type="compositionally biased region" description="Polar residues" evidence="1">
    <location>
        <begin position="32"/>
        <end position="41"/>
    </location>
</feature>
<dbReference type="Proteomes" id="UP000014760">
    <property type="component" value="Unassembled WGS sequence"/>
</dbReference>
<dbReference type="OrthoDB" id="418748at2759"/>
<accession>R7UC39</accession>
<feature type="region of interest" description="Disordered" evidence="1">
    <location>
        <begin position="1"/>
        <end position="45"/>
    </location>
</feature>
<evidence type="ECO:0000313" key="3">
    <source>
        <dbReference type="EnsemblMetazoa" id="CapteP194665"/>
    </source>
</evidence>
<dbReference type="EMBL" id="AMQN01025935">
    <property type="status" value="NOT_ANNOTATED_CDS"/>
    <property type="molecule type" value="Genomic_DNA"/>
</dbReference>
<organism evidence="2">
    <name type="scientific">Capitella teleta</name>
    <name type="common">Polychaete worm</name>
    <dbReference type="NCBI Taxonomy" id="283909"/>
    <lineage>
        <taxon>Eukaryota</taxon>
        <taxon>Metazoa</taxon>
        <taxon>Spiralia</taxon>
        <taxon>Lophotrochozoa</taxon>
        <taxon>Annelida</taxon>
        <taxon>Polychaeta</taxon>
        <taxon>Sedentaria</taxon>
        <taxon>Scolecida</taxon>
        <taxon>Capitellidae</taxon>
        <taxon>Capitella</taxon>
    </lineage>
</organism>
<dbReference type="EMBL" id="KB305685">
    <property type="protein sequence ID" value="ELU00832.1"/>
    <property type="molecule type" value="Genomic_DNA"/>
</dbReference>
<keyword evidence="4" id="KW-1185">Reference proteome</keyword>
<reference evidence="3" key="3">
    <citation type="submission" date="2015-06" db="UniProtKB">
        <authorList>
            <consortium name="EnsemblMetazoa"/>
        </authorList>
    </citation>
    <scope>IDENTIFICATION</scope>
</reference>
<reference evidence="2 4" key="2">
    <citation type="journal article" date="2013" name="Nature">
        <title>Insights into bilaterian evolution from three spiralian genomes.</title>
        <authorList>
            <person name="Simakov O."/>
            <person name="Marletaz F."/>
            <person name="Cho S.J."/>
            <person name="Edsinger-Gonzales E."/>
            <person name="Havlak P."/>
            <person name="Hellsten U."/>
            <person name="Kuo D.H."/>
            <person name="Larsson T."/>
            <person name="Lv J."/>
            <person name="Arendt D."/>
            <person name="Savage R."/>
            <person name="Osoegawa K."/>
            <person name="de Jong P."/>
            <person name="Grimwood J."/>
            <person name="Chapman J.A."/>
            <person name="Shapiro H."/>
            <person name="Aerts A."/>
            <person name="Otillar R.P."/>
            <person name="Terry A.Y."/>
            <person name="Boore J.L."/>
            <person name="Grigoriev I.V."/>
            <person name="Lindberg D.R."/>
            <person name="Seaver E.C."/>
            <person name="Weisblat D.A."/>
            <person name="Putnam N.H."/>
            <person name="Rokhsar D.S."/>
        </authorList>
    </citation>
    <scope>NUCLEOTIDE SEQUENCE</scope>
    <source>
        <strain evidence="2 4">I ESC-2004</strain>
    </source>
</reference>
<reference evidence="4" key="1">
    <citation type="submission" date="2012-12" db="EMBL/GenBank/DDBJ databases">
        <authorList>
            <person name="Hellsten U."/>
            <person name="Grimwood J."/>
            <person name="Chapman J.A."/>
            <person name="Shapiro H."/>
            <person name="Aerts A."/>
            <person name="Otillar R.P."/>
            <person name="Terry A.Y."/>
            <person name="Boore J.L."/>
            <person name="Simakov O."/>
            <person name="Marletaz F."/>
            <person name="Cho S.-J."/>
            <person name="Edsinger-Gonzales E."/>
            <person name="Havlak P."/>
            <person name="Kuo D.-H."/>
            <person name="Larsson T."/>
            <person name="Lv J."/>
            <person name="Arendt D."/>
            <person name="Savage R."/>
            <person name="Osoegawa K."/>
            <person name="de Jong P."/>
            <person name="Lindberg D.R."/>
            <person name="Seaver E.C."/>
            <person name="Weisblat D.A."/>
            <person name="Putnam N.H."/>
            <person name="Grigoriev I.V."/>
            <person name="Rokhsar D.S."/>
        </authorList>
    </citation>
    <scope>NUCLEOTIDE SEQUENCE</scope>
    <source>
        <strain evidence="4">I ESC-2004</strain>
    </source>
</reference>